<sequence>MNQHPSPFYLFVNHGPGRICRYNPDTHQVDTIVQLRQRFDPPDIAIAIRNAYGITGRNGQHFEGVDHVNQIHLENQIAPRIWHTGACVVYYNERLFYIGSYGNNGARVFVFDGVDWQFNREVSWFINEKSHTSLVHTDWFYVIDPDEMGVFCSDAVEWSQAVGHTIMPRYGAAVASFRGKIYITGGMTRITSFRANVGDHPIDEITAACETFENGRSIAEKATMIASLNHKRYFHALVVVKNRLFAIGGYRNVGGNDIPVDFCTEIEEYDVENNKWEDIGPPRNQNE</sequence>
<dbReference type="AlphaFoldDB" id="A0A2A2LUK6"/>
<dbReference type="Pfam" id="PF01344">
    <property type="entry name" value="Kelch_1"/>
    <property type="match status" value="1"/>
</dbReference>
<evidence type="ECO:0008006" key="5">
    <source>
        <dbReference type="Google" id="ProtNLM"/>
    </source>
</evidence>
<evidence type="ECO:0000313" key="4">
    <source>
        <dbReference type="Proteomes" id="UP000218231"/>
    </source>
</evidence>
<proteinExistence type="predicted"/>
<evidence type="ECO:0000256" key="1">
    <source>
        <dbReference type="ARBA" id="ARBA00022441"/>
    </source>
</evidence>
<dbReference type="InterPro" id="IPR006652">
    <property type="entry name" value="Kelch_1"/>
</dbReference>
<dbReference type="EMBL" id="LIAE01006421">
    <property type="protein sequence ID" value="PAV89870.1"/>
    <property type="molecule type" value="Genomic_DNA"/>
</dbReference>
<dbReference type="PANTHER" id="PTHR24412">
    <property type="entry name" value="KELCH PROTEIN"/>
    <property type="match status" value="1"/>
</dbReference>
<dbReference type="Proteomes" id="UP000218231">
    <property type="component" value="Unassembled WGS sequence"/>
</dbReference>
<evidence type="ECO:0000256" key="2">
    <source>
        <dbReference type="ARBA" id="ARBA00022737"/>
    </source>
</evidence>
<accession>A0A2A2LUK6</accession>
<reference evidence="3 4" key="1">
    <citation type="journal article" date="2017" name="Curr. Biol.">
        <title>Genome architecture and evolution of a unichromosomal asexual nematode.</title>
        <authorList>
            <person name="Fradin H."/>
            <person name="Zegar C."/>
            <person name="Gutwein M."/>
            <person name="Lucas J."/>
            <person name="Kovtun M."/>
            <person name="Corcoran D."/>
            <person name="Baugh L.R."/>
            <person name="Kiontke K."/>
            <person name="Gunsalus K."/>
            <person name="Fitch D.H."/>
            <person name="Piano F."/>
        </authorList>
    </citation>
    <scope>NUCLEOTIDE SEQUENCE [LARGE SCALE GENOMIC DNA]</scope>
    <source>
        <strain evidence="3">PF1309</strain>
    </source>
</reference>
<dbReference type="SUPFAM" id="SSF117281">
    <property type="entry name" value="Kelch motif"/>
    <property type="match status" value="1"/>
</dbReference>
<keyword evidence="4" id="KW-1185">Reference proteome</keyword>
<dbReference type="Gene3D" id="2.120.10.80">
    <property type="entry name" value="Kelch-type beta propeller"/>
    <property type="match status" value="1"/>
</dbReference>
<evidence type="ECO:0000313" key="3">
    <source>
        <dbReference type="EMBL" id="PAV89870.1"/>
    </source>
</evidence>
<gene>
    <name evidence="3" type="ORF">WR25_18860</name>
</gene>
<organism evidence="3 4">
    <name type="scientific">Diploscapter pachys</name>
    <dbReference type="NCBI Taxonomy" id="2018661"/>
    <lineage>
        <taxon>Eukaryota</taxon>
        <taxon>Metazoa</taxon>
        <taxon>Ecdysozoa</taxon>
        <taxon>Nematoda</taxon>
        <taxon>Chromadorea</taxon>
        <taxon>Rhabditida</taxon>
        <taxon>Rhabditina</taxon>
        <taxon>Rhabditomorpha</taxon>
        <taxon>Rhabditoidea</taxon>
        <taxon>Rhabditidae</taxon>
        <taxon>Diploscapter</taxon>
    </lineage>
</organism>
<dbReference type="PANTHER" id="PTHR24412:SF489">
    <property type="entry name" value="RING FINGER DOMAIN AND KELCH REPEAT-CONTAINING PROTEIN DDB_G0271372"/>
    <property type="match status" value="1"/>
</dbReference>
<keyword evidence="1" id="KW-0880">Kelch repeat</keyword>
<dbReference type="InterPro" id="IPR015915">
    <property type="entry name" value="Kelch-typ_b-propeller"/>
</dbReference>
<keyword evidence="2" id="KW-0677">Repeat</keyword>
<name>A0A2A2LUK6_9BILA</name>
<protein>
    <recommendedName>
        <fullName evidence="5">Kelch repeat protein</fullName>
    </recommendedName>
</protein>
<comment type="caution">
    <text evidence="3">The sequence shown here is derived from an EMBL/GenBank/DDBJ whole genome shotgun (WGS) entry which is preliminary data.</text>
</comment>